<dbReference type="PROSITE" id="PS00022">
    <property type="entry name" value="EGF_1"/>
    <property type="match status" value="1"/>
</dbReference>
<dbReference type="STRING" id="670386.D3BM16"/>
<evidence type="ECO:0000313" key="8">
    <source>
        <dbReference type="Proteomes" id="UP000001396"/>
    </source>
</evidence>
<dbReference type="PROSITE" id="PS01248">
    <property type="entry name" value="EGF_LAM_1"/>
    <property type="match status" value="1"/>
</dbReference>
<comment type="caution">
    <text evidence="7">The sequence shown here is derived from an EMBL/GenBank/DDBJ whole genome shotgun (WGS) entry which is preliminary data.</text>
</comment>
<evidence type="ECO:0000256" key="2">
    <source>
        <dbReference type="SAM" id="MobiDB-lite"/>
    </source>
</evidence>
<gene>
    <name evidence="7" type="primary">sibB</name>
    <name evidence="7" type="ORF">PPL_12224</name>
</gene>
<dbReference type="InterPro" id="IPR056851">
    <property type="entry name" value="Ig_SibA-E"/>
</dbReference>
<evidence type="ECO:0000256" key="4">
    <source>
        <dbReference type="SAM" id="SignalP"/>
    </source>
</evidence>
<dbReference type="SUPFAM" id="SSF53300">
    <property type="entry name" value="vWA-like"/>
    <property type="match status" value="1"/>
</dbReference>
<keyword evidence="3" id="KW-0812">Transmembrane</keyword>
<dbReference type="CDD" id="cd00055">
    <property type="entry name" value="EGF_Lam"/>
    <property type="match status" value="1"/>
</dbReference>
<dbReference type="Pfam" id="PF00053">
    <property type="entry name" value="EGF_laminin"/>
    <property type="match status" value="1"/>
</dbReference>
<dbReference type="Pfam" id="PF24908">
    <property type="entry name" value="Ig_SIBA-E_2nd"/>
    <property type="match status" value="1"/>
</dbReference>
<dbReference type="Gene3D" id="2.60.40.3440">
    <property type="match status" value="2"/>
</dbReference>
<dbReference type="InterPro" id="IPR036465">
    <property type="entry name" value="vWFA_dom_sf"/>
</dbReference>
<dbReference type="CDD" id="cd00198">
    <property type="entry name" value="vWFA"/>
    <property type="match status" value="1"/>
</dbReference>
<feature type="signal peptide" evidence="4">
    <location>
        <begin position="1"/>
        <end position="24"/>
    </location>
</feature>
<accession>D3BM16</accession>
<dbReference type="PROSITE" id="PS01186">
    <property type="entry name" value="EGF_2"/>
    <property type="match status" value="1"/>
</dbReference>
<dbReference type="InterPro" id="IPR052108">
    <property type="entry name" value="MEGF/SIB"/>
</dbReference>
<dbReference type="InterPro" id="IPR002049">
    <property type="entry name" value="LE_dom"/>
</dbReference>
<dbReference type="InterPro" id="IPR000742">
    <property type="entry name" value="EGF"/>
</dbReference>
<feature type="chain" id="PRO_5003041837" evidence="4">
    <location>
        <begin position="25"/>
        <end position="2313"/>
    </location>
</feature>
<feature type="transmembrane region" description="Helical" evidence="3">
    <location>
        <begin position="2245"/>
        <end position="2266"/>
    </location>
</feature>
<keyword evidence="4" id="KW-0732">Signal</keyword>
<feature type="domain" description="VWFA" evidence="6">
    <location>
        <begin position="504"/>
        <end position="710"/>
    </location>
</feature>
<dbReference type="GeneID" id="31367691"/>
<sequence>MEGRSLTTVCTLLLFVTLISHVSATHFRYGTLSWVQSTSNDRAWTFTLKAAFRYSYFPENSIYPKVGDTITYGVFSFDYTYRACFIFCWDETDTDQYNIKWVVNNIDLNSDWITATMIQGFSATSGIFWIKGYYYGQNRLSTLVNNADGAWNLQVIMPLKNGVTGQVSPTSSLLPVIPLNLQDPSSKIFPIPANDPSKTTLSYSLASSSVMAGSQPNGLSISSNGIVTFNPTQTGVFSAQVLVTKSYSGAGTTSYIPVDFLVNVTNTPIIATPPSFIVPTPTIGTTLQISARILSNIVLAAYTPMSGRTCEISIGDLPTGVVRQSPVVSGSYTNVTLQWLPDTSAVGTYIINLSTKDNQGVVMSGGSQYFYLQVTMPQCGNGQPVGGVCQCDPGWTGPKCDQCAPGRYGPNCIVTPPCVNGVPSEGTTGTGICTCNQGWTGPSCNQNIIQRCSLSNPSTIISQQIALASQILQPAGSQVFLSAGSLSSVNFPSYINQPNNLALDIYFVFDLTSASSIPATTFASLKTSFPTLVTNLVGVRPVIKYGVGTFSDSVASASPFTLKSYLKTGTDIMATINSLAFTTAAPLQDLPYTAVTQGIPYMTWSSANSIKSVILITDNNIAPSTAALNQLQAALTNYNVLLGVFAYGSSSTYNWLSPAKLGANLDWSASSNWFAQLPNLVSTLGSSMNIFVASDTSSVVNAAPVLTSNTATFANFTTVLKFPVAPITDNNPTVTLRSPGFGHQIINIQYNHAPVTSSFSITVNENTGVGTAPTTTFAVSASDVDFNVLSVNFAKLPTLGTLLYKGNPVTALTDISPLTPTSKDFTFNPSLYKYGSEQITFTVSDGCLQTTGTLTINVNMQNIAPTCSNVAFTADQFNSINFTLSGTEFNGLSLNLQLSSTIAQLASIGTIMYNGQPAVASTNYPSPSNFTFVPKNSAVNGPYSTSFIVTNPATLSKICTLTITVARLYLPPTISIVTSQTMTPLTTKTIPFTISSYEDILKVNITSISPASGKFYDNNNSPINSAPYQFGTYTLTGVYSASANIYYAAINANENNIAFTIQVADYFGGTDTKTVTIAVTGPRVNHPPIANAIPTQVLNEDDVSATMVLNGSDPDQPRYDNTLSVIIINSPQSGVLTNPDGSALNNFNNAPLNVIYKPNTGFYGQDQFTYALEDSLSASSNQVVVTLNVNHVNHAPTITLPSLALYGQTGGQTPTQTFTVVPSDVDAGDALTVTVLTVPTPGAFSLAASGVAVTAGTVITTFDLIYTIPVAINHDFVSSYSIKVCDNYSPQLCFTQTAPVTFNFTTIHPPPTCQPVTITTDQLTNYPFTLTGADQDSAPGTVTAQITAFPGLSTVGSLLYNGQQIQTTDQLVVPAAVTFSPLATTDNANVPLAYTIVNQFGMSVQCPLTLIVNRVGVAPTLQLSDTITITPDVNKSIPFTVSDLDFNEVLTVTVTSVTPSFGTFYDQNNVTINTVNQALGSFNVAATHTSSSFFTYKASNQQYSGVSITLLVTDSTGKTDSKTLNIVVSGSVVSYQPVANPVGPIVTDQNGQSDEYTFTASHPNMPAYNGALTVVISTPPQRGSIVNHTSLATPTKFIYVPSPNIFGTDSFQYYVVDDNGITSNIVPVAVTINKVDYPPIIDFNPPTIVATGDCLTQPSSIPFNLTVTNINEVDFYNVTLTVLPTKGFFYYKGQKIVAVPFPLPIDQLENTLTFLSNDIKFGYADTYQITSCTNIKCGNTTGNILFDYSYSTPVGATQDVVTLQDAPVAFTLGGSVCEGETVFFQFLSLPLYGVFIDSNGNNITSTTTNVTNPSVTYAPNAGIYGRPVETVYYQVLSHRGQVSISYPLNFYVDQVIFPTYNGPLNFTTYENVSLPLMFTESNVVGSMIQILSYTRKGELVYHFNETSNINITKSGLQRGGASPYKFTYYPPPGVFGQDLDSFQFVLAQNFTSKVYTVYITVLQVFVAPVVIPLTYTKEDALVTPIQNGIAQVLTNGSTVLTWNVTSEDLPWATLTSNVTTPLNRGQFFQYVDGVKGALISGTNQQVSRSSNGLWSVLYQTPLGRSGKKFATLLVYAYDEKDLSSSKTISVDVFPKNVPPVVTLNQTVQYASNKLSFAFNNVSVYDFESFGNTNNITITVNLTDSATGELATTGSIYMQYASADSCSTLTNTSITCLSTNNLLNYYLSSLTASFTKSGNYTLVVYVNDLGYIRTLNIYNSVDQLSDTKTSVIIVTAPGNGGGNKTVVISAAIAAAAVAAAIIALGVWRVLKARAPPTDAFFGDSPFSDGSVSSNPLYEHSPNSGNNPLYEGGVN</sequence>
<dbReference type="InParanoid" id="D3BM16"/>
<evidence type="ECO:0000256" key="3">
    <source>
        <dbReference type="SAM" id="Phobius"/>
    </source>
</evidence>
<dbReference type="Gene3D" id="2.60.40.10">
    <property type="entry name" value="Immunoglobulins"/>
    <property type="match status" value="1"/>
</dbReference>
<dbReference type="InterPro" id="IPR056847">
    <property type="entry name" value="Ig_SibA-E_2nd"/>
</dbReference>
<feature type="domain" description="EGF-like" evidence="5">
    <location>
        <begin position="408"/>
        <end position="445"/>
    </location>
</feature>
<dbReference type="Pfam" id="PF24619">
    <property type="entry name" value="Ig_SibA"/>
    <property type="match status" value="1"/>
</dbReference>
<keyword evidence="3" id="KW-1133">Transmembrane helix</keyword>
<dbReference type="RefSeq" id="XP_020429745.1">
    <property type="nucleotide sequence ID" value="XM_020582964.1"/>
</dbReference>
<keyword evidence="1" id="KW-1015">Disulfide bond</keyword>
<dbReference type="Proteomes" id="UP000001396">
    <property type="component" value="Unassembled WGS sequence"/>
</dbReference>
<keyword evidence="1" id="KW-0245">EGF-like domain</keyword>
<keyword evidence="3" id="KW-0472">Membrane</keyword>
<evidence type="ECO:0000259" key="5">
    <source>
        <dbReference type="PROSITE" id="PS50026"/>
    </source>
</evidence>
<proteinExistence type="predicted"/>
<evidence type="ECO:0000256" key="1">
    <source>
        <dbReference type="PROSITE-ProRule" id="PRU00076"/>
    </source>
</evidence>
<protein>
    <submittedName>
        <fullName evidence="7">Type A von Willebrand factor domain-containing protein</fullName>
    </submittedName>
</protein>
<dbReference type="PROSITE" id="PS50026">
    <property type="entry name" value="EGF_3"/>
    <property type="match status" value="1"/>
</dbReference>
<dbReference type="EMBL" id="ADBJ01000042">
    <property type="protein sequence ID" value="EFA77617.1"/>
    <property type="molecule type" value="Genomic_DNA"/>
</dbReference>
<name>D3BM16_HETP5</name>
<dbReference type="PROSITE" id="PS50234">
    <property type="entry name" value="VWFA"/>
    <property type="match status" value="1"/>
</dbReference>
<feature type="disulfide bond" evidence="1">
    <location>
        <begin position="435"/>
        <end position="444"/>
    </location>
</feature>
<dbReference type="InterPro" id="IPR013783">
    <property type="entry name" value="Ig-like_fold"/>
</dbReference>
<dbReference type="PANTHER" id="PTHR24035">
    <property type="entry name" value="MULTIPLE EPIDERMAL GROWTH FACTOR-LIKE DOMAINS PROTEIN"/>
    <property type="match status" value="1"/>
</dbReference>
<dbReference type="Pfam" id="PF17963">
    <property type="entry name" value="Big_9"/>
    <property type="match status" value="1"/>
</dbReference>
<evidence type="ECO:0000313" key="7">
    <source>
        <dbReference type="EMBL" id="EFA77617.1"/>
    </source>
</evidence>
<dbReference type="PANTHER" id="PTHR24035:SF109">
    <property type="entry name" value="PROTEIN DRAPER"/>
    <property type="match status" value="1"/>
</dbReference>
<feature type="region of interest" description="Disordered" evidence="2">
    <location>
        <begin position="2291"/>
        <end position="2313"/>
    </location>
</feature>
<dbReference type="Gene3D" id="2.170.300.10">
    <property type="entry name" value="Tie2 ligand-binding domain superfamily"/>
    <property type="match status" value="1"/>
</dbReference>
<evidence type="ECO:0000259" key="6">
    <source>
        <dbReference type="PROSITE" id="PS50234"/>
    </source>
</evidence>
<dbReference type="InterPro" id="IPR002035">
    <property type="entry name" value="VWF_A"/>
</dbReference>
<dbReference type="FunCoup" id="D3BM16">
    <property type="interactions" value="2"/>
</dbReference>
<organism evidence="7 8">
    <name type="scientific">Heterostelium pallidum (strain ATCC 26659 / Pp 5 / PN500)</name>
    <name type="common">Cellular slime mold</name>
    <name type="synonym">Polysphondylium pallidum</name>
    <dbReference type="NCBI Taxonomy" id="670386"/>
    <lineage>
        <taxon>Eukaryota</taxon>
        <taxon>Amoebozoa</taxon>
        <taxon>Evosea</taxon>
        <taxon>Eumycetozoa</taxon>
        <taxon>Dictyostelia</taxon>
        <taxon>Acytosteliales</taxon>
        <taxon>Acytosteliaceae</taxon>
        <taxon>Heterostelium</taxon>
    </lineage>
</organism>
<comment type="caution">
    <text evidence="1">Lacks conserved residue(s) required for the propagation of feature annotation.</text>
</comment>
<keyword evidence="8" id="KW-1185">Reference proteome</keyword>
<reference evidence="7 8" key="1">
    <citation type="journal article" date="2011" name="Genome Res.">
        <title>Phylogeny-wide analysis of social amoeba genomes highlights ancient origins for complex intercellular communication.</title>
        <authorList>
            <person name="Heidel A.J."/>
            <person name="Lawal H.M."/>
            <person name="Felder M."/>
            <person name="Schilde C."/>
            <person name="Helps N.R."/>
            <person name="Tunggal B."/>
            <person name="Rivero F."/>
            <person name="John U."/>
            <person name="Schleicher M."/>
            <person name="Eichinger L."/>
            <person name="Platzer M."/>
            <person name="Noegel A.A."/>
            <person name="Schaap P."/>
            <person name="Gloeckner G."/>
        </authorList>
    </citation>
    <scope>NUCLEOTIDE SEQUENCE [LARGE SCALE GENOMIC DNA]</scope>
    <source>
        <strain evidence="8">ATCC 26659 / Pp 5 / PN500</strain>
    </source>
</reference>
<feature type="compositionally biased region" description="Polar residues" evidence="2">
    <location>
        <begin position="2291"/>
        <end position="2305"/>
    </location>
</feature>